<feature type="transmembrane region" description="Helical" evidence="1">
    <location>
        <begin position="113"/>
        <end position="132"/>
    </location>
</feature>
<name>A0ABV6BHF3_9GAMM</name>
<keyword evidence="3" id="KW-1185">Reference proteome</keyword>
<dbReference type="InterPro" id="IPR021306">
    <property type="entry name" value="DUF2878"/>
</dbReference>
<keyword evidence="1" id="KW-1133">Transmembrane helix</keyword>
<feature type="transmembrane region" description="Helical" evidence="1">
    <location>
        <begin position="138"/>
        <end position="160"/>
    </location>
</feature>
<evidence type="ECO:0000313" key="2">
    <source>
        <dbReference type="EMBL" id="MFC0050291.1"/>
    </source>
</evidence>
<keyword evidence="1" id="KW-0472">Membrane</keyword>
<gene>
    <name evidence="2" type="ORF">ACFFJP_18490</name>
</gene>
<dbReference type="Pfam" id="PF11086">
    <property type="entry name" value="DUF2878"/>
    <property type="match status" value="1"/>
</dbReference>
<dbReference type="RefSeq" id="WP_377247793.1">
    <property type="nucleotide sequence ID" value="NZ_JBHLXP010000005.1"/>
</dbReference>
<evidence type="ECO:0000313" key="3">
    <source>
        <dbReference type="Proteomes" id="UP001589813"/>
    </source>
</evidence>
<accession>A0ABV6BHF3</accession>
<feature type="transmembrane region" description="Helical" evidence="1">
    <location>
        <begin position="61"/>
        <end position="80"/>
    </location>
</feature>
<comment type="caution">
    <text evidence="2">The sequence shown here is derived from an EMBL/GenBank/DDBJ whole genome shotgun (WGS) entry which is preliminary data.</text>
</comment>
<proteinExistence type="predicted"/>
<feature type="transmembrane region" description="Helical" evidence="1">
    <location>
        <begin position="86"/>
        <end position="106"/>
    </location>
</feature>
<dbReference type="EMBL" id="JBHLXP010000005">
    <property type="protein sequence ID" value="MFC0050291.1"/>
    <property type="molecule type" value="Genomic_DNA"/>
</dbReference>
<evidence type="ECO:0000256" key="1">
    <source>
        <dbReference type="SAM" id="Phobius"/>
    </source>
</evidence>
<dbReference type="Proteomes" id="UP001589813">
    <property type="component" value="Unassembled WGS sequence"/>
</dbReference>
<keyword evidence="1" id="KW-0812">Transmembrane</keyword>
<reference evidence="2 3" key="1">
    <citation type="submission" date="2024-09" db="EMBL/GenBank/DDBJ databases">
        <authorList>
            <person name="Sun Q."/>
            <person name="Mori K."/>
        </authorList>
    </citation>
    <scope>NUCLEOTIDE SEQUENCE [LARGE SCALE GENOMIC DNA]</scope>
    <source>
        <strain evidence="2 3">KCTC 23315</strain>
    </source>
</reference>
<feature type="transmembrane region" description="Helical" evidence="1">
    <location>
        <begin position="25"/>
        <end position="49"/>
    </location>
</feature>
<protein>
    <submittedName>
        <fullName evidence="2">DUF2878 family protein</fullName>
    </submittedName>
</protein>
<organism evidence="2 3">
    <name type="scientific">Rheinheimera tilapiae</name>
    <dbReference type="NCBI Taxonomy" id="875043"/>
    <lineage>
        <taxon>Bacteria</taxon>
        <taxon>Pseudomonadati</taxon>
        <taxon>Pseudomonadota</taxon>
        <taxon>Gammaproteobacteria</taxon>
        <taxon>Chromatiales</taxon>
        <taxon>Chromatiaceae</taxon>
        <taxon>Rheinheimera</taxon>
    </lineage>
</organism>
<sequence length="183" mass="21300">MMNQLTQQWLSFSAPGWRQLLLFKAGWLALVLQPVYSAAMVALLLVWFIWQLRPQQRQALLTLWGSGLLLDTVLHASGLFQFDSAWLPYWLLLLWGWFSLFWLMLFSRWLQSPLLVALFGLVGGPMAYWGGAQLSSNMLILDGAEFWLVMAPAWAALLLWSRQTEAWWHNYYINQQRSRNHVG</sequence>